<accession>A0A2T0K2Z3</accession>
<dbReference type="AlphaFoldDB" id="A0A2T0K2Z3"/>
<feature type="transmembrane region" description="Helical" evidence="1">
    <location>
        <begin position="12"/>
        <end position="33"/>
    </location>
</feature>
<keyword evidence="1" id="KW-0812">Transmembrane</keyword>
<feature type="transmembrane region" description="Helical" evidence="1">
    <location>
        <begin position="103"/>
        <end position="123"/>
    </location>
</feature>
<keyword evidence="1" id="KW-0472">Membrane</keyword>
<dbReference type="OrthoDB" id="3292458at2"/>
<organism evidence="2 3">
    <name type="scientific">Actinoplanes italicus</name>
    <dbReference type="NCBI Taxonomy" id="113567"/>
    <lineage>
        <taxon>Bacteria</taxon>
        <taxon>Bacillati</taxon>
        <taxon>Actinomycetota</taxon>
        <taxon>Actinomycetes</taxon>
        <taxon>Micromonosporales</taxon>
        <taxon>Micromonosporaceae</taxon>
        <taxon>Actinoplanes</taxon>
    </lineage>
</organism>
<gene>
    <name evidence="2" type="ORF">CLV67_11612</name>
</gene>
<dbReference type="Gene3D" id="3.40.140.10">
    <property type="entry name" value="Cytidine Deaminase, domain 2"/>
    <property type="match status" value="1"/>
</dbReference>
<proteinExistence type="predicted"/>
<sequence length="357" mass="38252">MSVQPDSHAWPRAVGILVWSVYFLALAATFLVAGYRGDRGTQQAAAWGLAAAVAVVVIGLPALTATWTQVDPAGLRLAYLLVLLGSTLLIIMSMSLTMARHPAGAWVLVPPLVASPVAGWLMNRAGSRPRRRRWGRVKERLRRRPPALLSTGWEHRLERSGLAVALEAGFWADARRNLDPESHEQGGVALIARAGTTMLVLGAVFPPQRRANAVACEFPAAEVDRVRQAINTVGPDIGVVRGTIKVTWVHTHPRLGVFLSGTDVATSQMWRGLDPDFTPIVIDISRDALPEAIGVFDGDGRQIQPMSTAPGMIHPGAAARLRAALAAAYDDAGTAAPVILLGDIAEPARGRSHVHRR</sequence>
<evidence type="ECO:0000313" key="2">
    <source>
        <dbReference type="EMBL" id="PRX17236.1"/>
    </source>
</evidence>
<keyword evidence="1" id="KW-1133">Transmembrane helix</keyword>
<name>A0A2T0K2Z3_9ACTN</name>
<feature type="transmembrane region" description="Helical" evidence="1">
    <location>
        <begin position="45"/>
        <end position="65"/>
    </location>
</feature>
<dbReference type="RefSeq" id="WP_106325289.1">
    <property type="nucleotide sequence ID" value="NZ_BOMO01000149.1"/>
</dbReference>
<dbReference type="Proteomes" id="UP000239415">
    <property type="component" value="Unassembled WGS sequence"/>
</dbReference>
<comment type="caution">
    <text evidence="2">The sequence shown here is derived from an EMBL/GenBank/DDBJ whole genome shotgun (WGS) entry which is preliminary data.</text>
</comment>
<protein>
    <submittedName>
        <fullName evidence="2">Uncharacterized protein</fullName>
    </submittedName>
</protein>
<evidence type="ECO:0000256" key="1">
    <source>
        <dbReference type="SAM" id="Phobius"/>
    </source>
</evidence>
<keyword evidence="3" id="KW-1185">Reference proteome</keyword>
<dbReference type="EMBL" id="PVMZ01000016">
    <property type="protein sequence ID" value="PRX17236.1"/>
    <property type="molecule type" value="Genomic_DNA"/>
</dbReference>
<feature type="transmembrane region" description="Helical" evidence="1">
    <location>
        <begin position="77"/>
        <end position="97"/>
    </location>
</feature>
<reference evidence="2 3" key="1">
    <citation type="submission" date="2018-03" db="EMBL/GenBank/DDBJ databases">
        <title>Genomic Encyclopedia of Archaeal and Bacterial Type Strains, Phase II (KMG-II): from individual species to whole genera.</title>
        <authorList>
            <person name="Goeker M."/>
        </authorList>
    </citation>
    <scope>NUCLEOTIDE SEQUENCE [LARGE SCALE GENOMIC DNA]</scope>
    <source>
        <strain evidence="2 3">DSM 43146</strain>
    </source>
</reference>
<evidence type="ECO:0000313" key="3">
    <source>
        <dbReference type="Proteomes" id="UP000239415"/>
    </source>
</evidence>